<dbReference type="RefSeq" id="WP_076323936.1">
    <property type="nucleotide sequence ID" value="NZ_MRTF01000006.1"/>
</dbReference>
<feature type="domain" description="ABC transmembrane type-1" evidence="8">
    <location>
        <begin position="95"/>
        <end position="313"/>
    </location>
</feature>
<dbReference type="InterPro" id="IPR000515">
    <property type="entry name" value="MetI-like"/>
</dbReference>
<dbReference type="PANTHER" id="PTHR43227:SF11">
    <property type="entry name" value="BLL4140 PROTEIN"/>
    <property type="match status" value="1"/>
</dbReference>
<gene>
    <name evidence="9" type="ORF">BK123_19015</name>
</gene>
<evidence type="ECO:0000256" key="1">
    <source>
        <dbReference type="ARBA" id="ARBA00004651"/>
    </source>
</evidence>
<comment type="subcellular location">
    <subcellularLocation>
        <location evidence="1 7">Cell membrane</location>
        <topology evidence="1 7">Multi-pass membrane protein</topology>
    </subcellularLocation>
</comment>
<name>A0A1R1AZR4_PAELA</name>
<dbReference type="PROSITE" id="PS50928">
    <property type="entry name" value="ABC_TM1"/>
    <property type="match status" value="1"/>
</dbReference>
<evidence type="ECO:0000256" key="3">
    <source>
        <dbReference type="ARBA" id="ARBA00022475"/>
    </source>
</evidence>
<dbReference type="Proteomes" id="UP000187074">
    <property type="component" value="Unassembled WGS sequence"/>
</dbReference>
<feature type="transmembrane region" description="Helical" evidence="7">
    <location>
        <begin position="36"/>
        <end position="57"/>
    </location>
</feature>
<feature type="transmembrane region" description="Helical" evidence="7">
    <location>
        <begin position="99"/>
        <end position="120"/>
    </location>
</feature>
<dbReference type="AlphaFoldDB" id="A0A1R1AZR4"/>
<keyword evidence="4 7" id="KW-0812">Transmembrane</keyword>
<evidence type="ECO:0000256" key="2">
    <source>
        <dbReference type="ARBA" id="ARBA00022448"/>
    </source>
</evidence>
<evidence type="ECO:0000313" key="10">
    <source>
        <dbReference type="Proteomes" id="UP000187074"/>
    </source>
</evidence>
<evidence type="ECO:0000256" key="4">
    <source>
        <dbReference type="ARBA" id="ARBA00022692"/>
    </source>
</evidence>
<protein>
    <submittedName>
        <fullName evidence="9">Protein lplB</fullName>
    </submittedName>
</protein>
<dbReference type="SUPFAM" id="SSF161098">
    <property type="entry name" value="MetI-like"/>
    <property type="match status" value="1"/>
</dbReference>
<dbReference type="Gene3D" id="1.10.3720.10">
    <property type="entry name" value="MetI-like"/>
    <property type="match status" value="1"/>
</dbReference>
<feature type="transmembrane region" description="Helical" evidence="7">
    <location>
        <begin position="231"/>
        <end position="255"/>
    </location>
</feature>
<feature type="transmembrane region" description="Helical" evidence="7">
    <location>
        <begin position="198"/>
        <end position="219"/>
    </location>
</feature>
<organism evidence="9 10">
    <name type="scientific">Paenibacillus lautus</name>
    <name type="common">Bacillus lautus</name>
    <dbReference type="NCBI Taxonomy" id="1401"/>
    <lineage>
        <taxon>Bacteria</taxon>
        <taxon>Bacillati</taxon>
        <taxon>Bacillota</taxon>
        <taxon>Bacilli</taxon>
        <taxon>Bacillales</taxon>
        <taxon>Paenibacillaceae</taxon>
        <taxon>Paenibacillus</taxon>
    </lineage>
</organism>
<accession>A0A1R1AZR4</accession>
<dbReference type="GO" id="GO:0055085">
    <property type="term" value="P:transmembrane transport"/>
    <property type="evidence" value="ECO:0007669"/>
    <property type="project" value="InterPro"/>
</dbReference>
<dbReference type="GO" id="GO:0005886">
    <property type="term" value="C:plasma membrane"/>
    <property type="evidence" value="ECO:0007669"/>
    <property type="project" value="UniProtKB-SubCell"/>
</dbReference>
<dbReference type="EMBL" id="MRTF01000006">
    <property type="protein sequence ID" value="OME91544.1"/>
    <property type="molecule type" value="Genomic_DNA"/>
</dbReference>
<feature type="transmembrane region" description="Helical" evidence="7">
    <location>
        <begin position="292"/>
        <end position="317"/>
    </location>
</feature>
<keyword evidence="5 7" id="KW-1133">Transmembrane helix</keyword>
<dbReference type="STRING" id="1401.BK123_19015"/>
<evidence type="ECO:0000256" key="6">
    <source>
        <dbReference type="ARBA" id="ARBA00023136"/>
    </source>
</evidence>
<evidence type="ECO:0000256" key="5">
    <source>
        <dbReference type="ARBA" id="ARBA00022989"/>
    </source>
</evidence>
<dbReference type="InterPro" id="IPR050809">
    <property type="entry name" value="UgpAE/MalFG_permease"/>
</dbReference>
<evidence type="ECO:0000259" key="8">
    <source>
        <dbReference type="PROSITE" id="PS50928"/>
    </source>
</evidence>
<evidence type="ECO:0000313" key="9">
    <source>
        <dbReference type="EMBL" id="OME91544.1"/>
    </source>
</evidence>
<keyword evidence="3" id="KW-1003">Cell membrane</keyword>
<keyword evidence="6 7" id="KW-0472">Membrane</keyword>
<dbReference type="CDD" id="cd06261">
    <property type="entry name" value="TM_PBP2"/>
    <property type="match status" value="1"/>
</dbReference>
<proteinExistence type="inferred from homology"/>
<sequence length="325" mass="36668">MPQATTEQQPSPISRQQKVHNNSLFRRLMKQWDVQLMVIPGVILIFIFAYLPMYGVITGFMDYSIFTGSRIFENPWVGFKHFEAFFNAPEFERIIRNTIVISLLKFFIGFPAPIILALMLNEVRHMFFKRFIQTITYLPHFLSWVIVAGFVIAMLSTENGSVNMLLQSVGAIDEPINFLSLKQYFWTILISANVWKEIGFNSIVYLAAIASIDPALYEAADIDGASKTKQIYLITVPSIMPVVIIFMILAIGRLLDAGFEDILLLASNPVLRPVADVVDTYVYRVGLGGNRYSYGIAIGLFKSVIAVILLTIANYAARRSGNSLW</sequence>
<dbReference type="InterPro" id="IPR035906">
    <property type="entry name" value="MetI-like_sf"/>
</dbReference>
<dbReference type="OrthoDB" id="9785836at2"/>
<reference evidence="9 10" key="1">
    <citation type="submission" date="2016-11" db="EMBL/GenBank/DDBJ databases">
        <title>Paenibacillus species isolates.</title>
        <authorList>
            <person name="Beno S.M."/>
        </authorList>
    </citation>
    <scope>NUCLEOTIDE SEQUENCE [LARGE SCALE GENOMIC DNA]</scope>
    <source>
        <strain evidence="9 10">FSL F4-0100</strain>
    </source>
</reference>
<comment type="similarity">
    <text evidence="7">Belongs to the binding-protein-dependent transport system permease family.</text>
</comment>
<evidence type="ECO:0000256" key="7">
    <source>
        <dbReference type="RuleBase" id="RU363032"/>
    </source>
</evidence>
<dbReference type="Pfam" id="PF00528">
    <property type="entry name" value="BPD_transp_1"/>
    <property type="match status" value="1"/>
</dbReference>
<feature type="transmembrane region" description="Helical" evidence="7">
    <location>
        <begin position="141"/>
        <end position="157"/>
    </location>
</feature>
<dbReference type="PANTHER" id="PTHR43227">
    <property type="entry name" value="BLL4140 PROTEIN"/>
    <property type="match status" value="1"/>
</dbReference>
<comment type="caution">
    <text evidence="9">The sequence shown here is derived from an EMBL/GenBank/DDBJ whole genome shotgun (WGS) entry which is preliminary data.</text>
</comment>
<keyword evidence="2 7" id="KW-0813">Transport</keyword>